<dbReference type="Proteomes" id="UP000315471">
    <property type="component" value="Unassembled WGS sequence"/>
</dbReference>
<feature type="transmembrane region" description="Helical" evidence="1">
    <location>
        <begin position="116"/>
        <end position="137"/>
    </location>
</feature>
<accession>A0A5C6DKJ9</accession>
<evidence type="ECO:0000313" key="2">
    <source>
        <dbReference type="EMBL" id="TWU36745.1"/>
    </source>
</evidence>
<reference evidence="2 3" key="1">
    <citation type="submission" date="2019-02" db="EMBL/GenBank/DDBJ databases">
        <title>Deep-cultivation of Planctomycetes and their phenomic and genomic characterization uncovers novel biology.</title>
        <authorList>
            <person name="Wiegand S."/>
            <person name="Jogler M."/>
            <person name="Boedeker C."/>
            <person name="Pinto D."/>
            <person name="Vollmers J."/>
            <person name="Rivas-Marin E."/>
            <person name="Kohn T."/>
            <person name="Peeters S.H."/>
            <person name="Heuer A."/>
            <person name="Rast P."/>
            <person name="Oberbeckmann S."/>
            <person name="Bunk B."/>
            <person name="Jeske O."/>
            <person name="Meyerdierks A."/>
            <person name="Storesund J.E."/>
            <person name="Kallscheuer N."/>
            <person name="Luecker S."/>
            <person name="Lage O.M."/>
            <person name="Pohl T."/>
            <person name="Merkel B.J."/>
            <person name="Hornburger P."/>
            <person name="Mueller R.-W."/>
            <person name="Bruemmer F."/>
            <person name="Labrenz M."/>
            <person name="Spormann A.M."/>
            <person name="Op Den Camp H."/>
            <person name="Overmann J."/>
            <person name="Amann R."/>
            <person name="Jetten M.S.M."/>
            <person name="Mascher T."/>
            <person name="Medema M.H."/>
            <person name="Devos D.P."/>
            <person name="Kaster A.-K."/>
            <person name="Ovreas L."/>
            <person name="Rohde M."/>
            <person name="Galperin M.Y."/>
            <person name="Jogler C."/>
        </authorList>
    </citation>
    <scope>NUCLEOTIDE SEQUENCE [LARGE SCALE GENOMIC DNA]</scope>
    <source>
        <strain evidence="2 3">Q31b</strain>
    </source>
</reference>
<protein>
    <submittedName>
        <fullName evidence="2">Uncharacterized protein</fullName>
    </submittedName>
</protein>
<sequence length="160" mass="17829">MAHRTFKIATVISAAMLSVSVLLFLVGYITSPWDYHFSFSDDSHVGVWGRGLDSRLVFFNNAEYGPYRGSIIGLVDADGSIYPPLEREESFGDSWGIYYRHFQCSDSTLWTLMVTLWYPIAFFAIMPLASLVCSAAGRNASTVAEQSGEREPPIARILKS</sequence>
<keyword evidence="3" id="KW-1185">Reference proteome</keyword>
<evidence type="ECO:0000256" key="1">
    <source>
        <dbReference type="SAM" id="Phobius"/>
    </source>
</evidence>
<keyword evidence="1" id="KW-0472">Membrane</keyword>
<comment type="caution">
    <text evidence="2">The sequence shown here is derived from an EMBL/GenBank/DDBJ whole genome shotgun (WGS) entry which is preliminary data.</text>
</comment>
<dbReference type="RefSeq" id="WP_146602116.1">
    <property type="nucleotide sequence ID" value="NZ_SJPY01000008.1"/>
</dbReference>
<organism evidence="2 3">
    <name type="scientific">Novipirellula aureliae</name>
    <dbReference type="NCBI Taxonomy" id="2527966"/>
    <lineage>
        <taxon>Bacteria</taxon>
        <taxon>Pseudomonadati</taxon>
        <taxon>Planctomycetota</taxon>
        <taxon>Planctomycetia</taxon>
        <taxon>Pirellulales</taxon>
        <taxon>Pirellulaceae</taxon>
        <taxon>Novipirellula</taxon>
    </lineage>
</organism>
<gene>
    <name evidence="2" type="ORF">Q31b_50270</name>
</gene>
<dbReference type="EMBL" id="SJPY01000008">
    <property type="protein sequence ID" value="TWU36745.1"/>
    <property type="molecule type" value="Genomic_DNA"/>
</dbReference>
<dbReference type="OrthoDB" id="267258at2"/>
<proteinExistence type="predicted"/>
<name>A0A5C6DKJ9_9BACT</name>
<evidence type="ECO:0000313" key="3">
    <source>
        <dbReference type="Proteomes" id="UP000315471"/>
    </source>
</evidence>
<dbReference type="AlphaFoldDB" id="A0A5C6DKJ9"/>
<feature type="transmembrane region" description="Helical" evidence="1">
    <location>
        <begin position="7"/>
        <end position="29"/>
    </location>
</feature>
<keyword evidence="1" id="KW-0812">Transmembrane</keyword>
<keyword evidence="1" id="KW-1133">Transmembrane helix</keyword>